<name>A0AA39SXT6_ACESA</name>
<keyword evidence="3" id="KW-1185">Reference proteome</keyword>
<reference evidence="2" key="2">
    <citation type="submission" date="2023-06" db="EMBL/GenBank/DDBJ databases">
        <authorList>
            <person name="Swenson N.G."/>
            <person name="Wegrzyn J.L."/>
            <person name="Mcevoy S.L."/>
        </authorList>
    </citation>
    <scope>NUCLEOTIDE SEQUENCE</scope>
    <source>
        <strain evidence="2">NS2018</strain>
        <tissue evidence="2">Leaf</tissue>
    </source>
</reference>
<evidence type="ECO:0000313" key="3">
    <source>
        <dbReference type="Proteomes" id="UP001168877"/>
    </source>
</evidence>
<proteinExistence type="predicted"/>
<protein>
    <submittedName>
        <fullName evidence="2">Uncharacterized protein</fullName>
    </submittedName>
</protein>
<dbReference type="Proteomes" id="UP001168877">
    <property type="component" value="Unassembled WGS sequence"/>
</dbReference>
<sequence length="359" mass="40226">MDPSLCSSLFNRMMQAMELGDKSTADKVESLIRNFHPDSPVPISVYVPSSEDDFIPNISPPSSNSDSPTMLRSSNPGGSKRRGPRASRESLLDAQTTVDSDVEDHQRDALYFLLDRPCSFDTKVNVVGEDELRKYKSRFDLPDSVTLMLPGDRAVWNPPENAVAIYGAMLSCGVTLPFQPFIARFLAEAQIAPTQLAPNSYRILMCLCLIWKLKGYGPPTPREIRHFYMLRQAGNGGTYFLLSLPMENWIPEGVANPGQVEVFGDENKKGFNWGFPTSNKRWKNSWFFVGDEWGRDVLASSRRNLSAKKVPRHFTSPEAWSKAAPVLLDREISRLAAAAVLPLSSRDRSFLLDEEKMIS</sequence>
<gene>
    <name evidence="2" type="ORF">LWI29_018493</name>
</gene>
<dbReference type="EMBL" id="JAUESC010000003">
    <property type="protein sequence ID" value="KAK0600801.1"/>
    <property type="molecule type" value="Genomic_DNA"/>
</dbReference>
<feature type="region of interest" description="Disordered" evidence="1">
    <location>
        <begin position="52"/>
        <end position="100"/>
    </location>
</feature>
<organism evidence="2 3">
    <name type="scientific">Acer saccharum</name>
    <name type="common">Sugar maple</name>
    <dbReference type="NCBI Taxonomy" id="4024"/>
    <lineage>
        <taxon>Eukaryota</taxon>
        <taxon>Viridiplantae</taxon>
        <taxon>Streptophyta</taxon>
        <taxon>Embryophyta</taxon>
        <taxon>Tracheophyta</taxon>
        <taxon>Spermatophyta</taxon>
        <taxon>Magnoliopsida</taxon>
        <taxon>eudicotyledons</taxon>
        <taxon>Gunneridae</taxon>
        <taxon>Pentapetalae</taxon>
        <taxon>rosids</taxon>
        <taxon>malvids</taxon>
        <taxon>Sapindales</taxon>
        <taxon>Sapindaceae</taxon>
        <taxon>Hippocastanoideae</taxon>
        <taxon>Acereae</taxon>
        <taxon>Acer</taxon>
    </lineage>
</organism>
<evidence type="ECO:0000313" key="2">
    <source>
        <dbReference type="EMBL" id="KAK0600801.1"/>
    </source>
</evidence>
<comment type="caution">
    <text evidence="2">The sequence shown here is derived from an EMBL/GenBank/DDBJ whole genome shotgun (WGS) entry which is preliminary data.</text>
</comment>
<dbReference type="AlphaFoldDB" id="A0AA39SXT6"/>
<reference evidence="2" key="1">
    <citation type="journal article" date="2022" name="Plant J.">
        <title>Strategies of tolerance reflected in two North American maple genomes.</title>
        <authorList>
            <person name="McEvoy S.L."/>
            <person name="Sezen U.U."/>
            <person name="Trouern-Trend A."/>
            <person name="McMahon S.M."/>
            <person name="Schaberg P.G."/>
            <person name="Yang J."/>
            <person name="Wegrzyn J.L."/>
            <person name="Swenson N.G."/>
        </authorList>
    </citation>
    <scope>NUCLEOTIDE SEQUENCE</scope>
    <source>
        <strain evidence="2">NS2018</strain>
    </source>
</reference>
<evidence type="ECO:0000256" key="1">
    <source>
        <dbReference type="SAM" id="MobiDB-lite"/>
    </source>
</evidence>
<accession>A0AA39SXT6</accession>
<feature type="compositionally biased region" description="Low complexity" evidence="1">
    <location>
        <begin position="52"/>
        <end position="68"/>
    </location>
</feature>